<evidence type="ECO:0008006" key="5">
    <source>
        <dbReference type="Google" id="ProtNLM"/>
    </source>
</evidence>
<accession>A0ABS8TJS4</accession>
<comment type="caution">
    <text evidence="3">The sequence shown here is derived from an EMBL/GenBank/DDBJ whole genome shotgun (WGS) entry which is preliminary data.</text>
</comment>
<evidence type="ECO:0000313" key="3">
    <source>
        <dbReference type="EMBL" id="MCD7471443.1"/>
    </source>
</evidence>
<evidence type="ECO:0000313" key="4">
    <source>
        <dbReference type="Proteomes" id="UP000823775"/>
    </source>
</evidence>
<proteinExistence type="predicted"/>
<protein>
    <recommendedName>
        <fullName evidence="5">Glycine-rich protein</fullName>
    </recommendedName>
</protein>
<evidence type="ECO:0000256" key="1">
    <source>
        <dbReference type="SAM" id="MobiDB-lite"/>
    </source>
</evidence>
<dbReference type="EMBL" id="JACEIK010001683">
    <property type="protein sequence ID" value="MCD7471443.1"/>
    <property type="molecule type" value="Genomic_DNA"/>
</dbReference>
<gene>
    <name evidence="3" type="ORF">HAX54_011891</name>
</gene>
<feature type="chain" id="PRO_5046112406" description="Glycine-rich protein" evidence="2">
    <location>
        <begin position="25"/>
        <end position="113"/>
    </location>
</feature>
<organism evidence="3 4">
    <name type="scientific">Datura stramonium</name>
    <name type="common">Jimsonweed</name>
    <name type="synonym">Common thornapple</name>
    <dbReference type="NCBI Taxonomy" id="4076"/>
    <lineage>
        <taxon>Eukaryota</taxon>
        <taxon>Viridiplantae</taxon>
        <taxon>Streptophyta</taxon>
        <taxon>Embryophyta</taxon>
        <taxon>Tracheophyta</taxon>
        <taxon>Spermatophyta</taxon>
        <taxon>Magnoliopsida</taxon>
        <taxon>eudicotyledons</taxon>
        <taxon>Gunneridae</taxon>
        <taxon>Pentapetalae</taxon>
        <taxon>asterids</taxon>
        <taxon>lamiids</taxon>
        <taxon>Solanales</taxon>
        <taxon>Solanaceae</taxon>
        <taxon>Solanoideae</taxon>
        <taxon>Datureae</taxon>
        <taxon>Datura</taxon>
    </lineage>
</organism>
<feature type="signal peptide" evidence="2">
    <location>
        <begin position="1"/>
        <end position="24"/>
    </location>
</feature>
<keyword evidence="4" id="KW-1185">Reference proteome</keyword>
<evidence type="ECO:0000256" key="2">
    <source>
        <dbReference type="SAM" id="SignalP"/>
    </source>
</evidence>
<feature type="region of interest" description="Disordered" evidence="1">
    <location>
        <begin position="83"/>
        <end position="113"/>
    </location>
</feature>
<sequence length="113" mass="11306">MEITNNNVIIVLIVASALVLSTNARSLKSMKTEDEQKMFFRRPLPPFLGGRGFGRPAFGLGPGLGFGPFGGIAGGSDLGSGGLGFSSGTGSTSPSVAGGQADGSDAAFGDQKP</sequence>
<feature type="compositionally biased region" description="Low complexity" evidence="1">
    <location>
        <begin position="88"/>
        <end position="99"/>
    </location>
</feature>
<reference evidence="3 4" key="1">
    <citation type="journal article" date="2021" name="BMC Genomics">
        <title>Datura genome reveals duplications of psychoactive alkaloid biosynthetic genes and high mutation rate following tissue culture.</title>
        <authorList>
            <person name="Rajewski A."/>
            <person name="Carter-House D."/>
            <person name="Stajich J."/>
            <person name="Litt A."/>
        </authorList>
    </citation>
    <scope>NUCLEOTIDE SEQUENCE [LARGE SCALE GENOMIC DNA]</scope>
    <source>
        <strain evidence="3">AR-01</strain>
    </source>
</reference>
<name>A0ABS8TJS4_DATST</name>
<keyword evidence="2" id="KW-0732">Signal</keyword>
<dbReference type="Proteomes" id="UP000823775">
    <property type="component" value="Unassembled WGS sequence"/>
</dbReference>